<gene>
    <name evidence="3" type="ORF">Ga0074812_104416</name>
</gene>
<feature type="domain" description="PA14" evidence="2">
    <location>
        <begin position="423"/>
        <end position="562"/>
    </location>
</feature>
<feature type="domain" description="PA14" evidence="2">
    <location>
        <begin position="22"/>
        <end position="160"/>
    </location>
</feature>
<feature type="domain" description="PA14" evidence="2">
    <location>
        <begin position="156"/>
        <end position="293"/>
    </location>
</feature>
<dbReference type="Pfam" id="PF09118">
    <property type="entry name" value="GO-like_E_set"/>
    <property type="match status" value="1"/>
</dbReference>
<evidence type="ECO:0000313" key="3">
    <source>
        <dbReference type="EMBL" id="CUU55335.1"/>
    </source>
</evidence>
<dbReference type="GO" id="GO:0005975">
    <property type="term" value="P:carbohydrate metabolic process"/>
    <property type="evidence" value="ECO:0007669"/>
    <property type="project" value="UniProtKB-ARBA"/>
</dbReference>
<accession>A0A0S4QIH8</accession>
<feature type="signal peptide" evidence="1">
    <location>
        <begin position="1"/>
        <end position="19"/>
    </location>
</feature>
<dbReference type="InterPro" id="IPR037293">
    <property type="entry name" value="Gal_Oxidase_central_sf"/>
</dbReference>
<dbReference type="PANTHER" id="PTHR32208">
    <property type="entry name" value="SECRETED PROTEIN-RELATED"/>
    <property type="match status" value="1"/>
</dbReference>
<dbReference type="AlphaFoldDB" id="A0A0S4QIH8"/>
<dbReference type="InterPro" id="IPR015202">
    <property type="entry name" value="GO-like_E_set"/>
</dbReference>
<dbReference type="Pfam" id="PF07691">
    <property type="entry name" value="PA14"/>
    <property type="match status" value="4"/>
</dbReference>
<dbReference type="CDD" id="cd02851">
    <property type="entry name" value="E_set_GO_C"/>
    <property type="match status" value="1"/>
</dbReference>
<dbReference type="Gene3D" id="3.90.182.10">
    <property type="entry name" value="Toxin - Anthrax Protective Antigen,domain 1"/>
    <property type="match status" value="4"/>
</dbReference>
<dbReference type="SUPFAM" id="SSF56988">
    <property type="entry name" value="Anthrax protective antigen"/>
    <property type="match status" value="4"/>
</dbReference>
<keyword evidence="4" id="KW-1185">Reference proteome</keyword>
<keyword evidence="1" id="KW-0732">Signal</keyword>
<feature type="chain" id="PRO_5006626245" evidence="1">
    <location>
        <begin position="20"/>
        <end position="1036"/>
    </location>
</feature>
<feature type="domain" description="PA14" evidence="2">
    <location>
        <begin position="289"/>
        <end position="426"/>
    </location>
</feature>
<dbReference type="Proteomes" id="UP000198802">
    <property type="component" value="Unassembled WGS sequence"/>
</dbReference>
<dbReference type="PANTHER" id="PTHR32208:SF21">
    <property type="entry name" value="LOW QUALITY PROTEIN: ALDEHYDE OXIDASE GLOX-LIKE"/>
    <property type="match status" value="1"/>
</dbReference>
<dbReference type="SMART" id="SM00758">
    <property type="entry name" value="PA14"/>
    <property type="match status" value="4"/>
</dbReference>
<organism evidence="3 4">
    <name type="scientific">Parafrankia irregularis</name>
    <dbReference type="NCBI Taxonomy" id="795642"/>
    <lineage>
        <taxon>Bacteria</taxon>
        <taxon>Bacillati</taxon>
        <taxon>Actinomycetota</taxon>
        <taxon>Actinomycetes</taxon>
        <taxon>Frankiales</taxon>
        <taxon>Frankiaceae</taxon>
        <taxon>Parafrankia</taxon>
    </lineage>
</organism>
<name>A0A0S4QIH8_9ACTN</name>
<dbReference type="Gene3D" id="2.130.10.80">
    <property type="entry name" value="Galactose oxidase/kelch, beta-propeller"/>
    <property type="match status" value="1"/>
</dbReference>
<evidence type="ECO:0000259" key="2">
    <source>
        <dbReference type="PROSITE" id="PS51820"/>
    </source>
</evidence>
<reference evidence="4" key="1">
    <citation type="submission" date="2015-11" db="EMBL/GenBank/DDBJ databases">
        <authorList>
            <person name="Varghese N."/>
        </authorList>
    </citation>
    <scope>NUCLEOTIDE SEQUENCE [LARGE SCALE GENOMIC DNA]</scope>
    <source>
        <strain evidence="4">DSM 45899</strain>
    </source>
</reference>
<dbReference type="InterPro" id="IPR013783">
    <property type="entry name" value="Ig-like_fold"/>
</dbReference>
<dbReference type="SUPFAM" id="SSF81296">
    <property type="entry name" value="E set domains"/>
    <property type="match status" value="1"/>
</dbReference>
<dbReference type="Gene3D" id="2.60.40.10">
    <property type="entry name" value="Immunoglobulins"/>
    <property type="match status" value="1"/>
</dbReference>
<proteinExistence type="predicted"/>
<protein>
    <submittedName>
        <fullName evidence="3">PA14 domain-containing protein</fullName>
    </submittedName>
</protein>
<sequence length="1036" mass="109853">MFALVDLGALLLVAPSANAITCPAGQWAADYYEGTSLTGTPAGSRCDSEIYFTWTDQGPGIGGLGTENFSVRWTQTVTFPAEGTYTFTGVADDGIRVILDGTTVINGWVDQGPTAYTAEPHITAGQHQVVVEYYQHGAGSVVAFDWSGGPPPTASCEPDQWSAAYYAGRTLSGTPTLQCETAVNHDWGAGAPGVGTLGVDNFSVRWIRTDTFEAGPVTFTATADDGIRVWLDNTLVIDEWRDQGTPTFTGTVPAVTAGEHTIKVEYYEAGGGAVARVSYAGAPPPASVCQATQWSASYFAGTALAGNAVAQRCEDAVDHDWGEGTPGLPGIGADNFSARWTRTDTFQAGQVTFNATADDGIRVWLDNTLVIDEWRDQGPEPYSETVDVTAGTHTIKVEYYEKGGGALVRAGYTTTVETGVSACTSIEWSAAYFNNRTLAGAPVAERCEAPLSYDFGETGPGVGGLGGYNFSARWLRTDRFRGGTTTISATADDGVRVWLDNTKVIDEWRAQGPTTFTATVPVTEGVHTVRVEYYQGDGGGLVRASYTGGGAPGPLPAPPPGGCTSNCQGSWTVLPYEAPVRSIHATVLRTGNVLLVAGSGNNQQNFENGVLTSKVWNPNTGAFADVPTADDLFCVGHTQLSDGRILLAGGTRAYPTPTENYYGLDVTYIFDPIAGTYEIVGDMPGGGHWYPSLVNLGNGDVFATGGLNETGSGNVSVEMWDDSAQRWKQLNEVQQTYSYWGLYPNMILMSDGRLFYAGTHTFGNALPGTSGSEIYDLDAGTITEVAGLRDIDFRDQGGTVLLPPAQAQKVMTLGGGNSYSPLDPTAKTDIIDLSAPDPSWTAGPDLAAGKMYVSPVILPDGKVFETGGAKHNYNEYAVHEASMYDPVTNTFTPMPADPLNRMYHSSAFLLPDGRVAAIGNNPSDGSFDLGISVYSPWYMNRARPTISDAPAQFDYGGNYDLTVSGGIGRATLIRPSSVTHSSDPNQRSVDLPITGTGTSISVEMPTNPNLVPPGYYMLFVQDSSGVPSVARWVHVG</sequence>
<dbReference type="SUPFAM" id="SSF50965">
    <property type="entry name" value="Galactose oxidase, central domain"/>
    <property type="match status" value="1"/>
</dbReference>
<dbReference type="InterPro" id="IPR011043">
    <property type="entry name" value="Gal_Oxase/kelch_b-propeller"/>
</dbReference>
<dbReference type="InterPro" id="IPR011658">
    <property type="entry name" value="PA14_dom"/>
</dbReference>
<evidence type="ECO:0000313" key="4">
    <source>
        <dbReference type="Proteomes" id="UP000198802"/>
    </source>
</evidence>
<dbReference type="InterPro" id="IPR014756">
    <property type="entry name" value="Ig_E-set"/>
</dbReference>
<dbReference type="PROSITE" id="PS51820">
    <property type="entry name" value="PA14"/>
    <property type="match status" value="4"/>
</dbReference>
<dbReference type="InterPro" id="IPR037524">
    <property type="entry name" value="PA14/GLEYA"/>
</dbReference>
<dbReference type="EMBL" id="FAOZ01000004">
    <property type="protein sequence ID" value="CUU55335.1"/>
    <property type="molecule type" value="Genomic_DNA"/>
</dbReference>
<evidence type="ECO:0000256" key="1">
    <source>
        <dbReference type="SAM" id="SignalP"/>
    </source>
</evidence>